<evidence type="ECO:0000313" key="1">
    <source>
        <dbReference type="EMBL" id="BCX47031.1"/>
    </source>
</evidence>
<proteinExistence type="predicted"/>
<dbReference type="Gene3D" id="2.40.10.10">
    <property type="entry name" value="Trypsin-like serine proteases"/>
    <property type="match status" value="2"/>
</dbReference>
<sequence length="425" mass="46362">MAWAACVAIASGETAEEKIDRLERSNEALRKFALDGLVGRRYEEIKTKDGTVYPEPVVVDVSGRVVRIRYEEDGRESTASIDLGNGPAEWSVLLPPGEASEAVVVRGEATKPGQKVAKAIVVIEGDQGVGTGFLAESEGKVYLYTAAHVLSGNTRLAVKLQNGRKITSFGKFEASDGADLVRLEVTEEVDSPLKVASSSGRAREDMVVFAAGNAGGGGTVGFERGKIVGVGAESIEIDADVIQGNSGGPILDGVTHEVLGVVTHLIAARLDHWAKETRYSDVRRFGCRLDRKWGWQDIAIGRFLGEGQKLKEVTDLNELFIIAMQPSEWESSRLSDFKGHIVEKEIRALQDWIDDKSGSGTGVSEADRKRKVAALFTGIQSSSRAQLRAFKPDRYVWFHREMAEQAMKLREELDKACNEAVDDLR</sequence>
<gene>
    <name evidence="1" type="ORF">HAHE_09390</name>
</gene>
<dbReference type="Pfam" id="PF13365">
    <property type="entry name" value="Trypsin_2"/>
    <property type="match status" value="1"/>
</dbReference>
<accession>A0ABM7RDW9</accession>
<dbReference type="GO" id="GO:0006508">
    <property type="term" value="P:proteolysis"/>
    <property type="evidence" value="ECO:0007669"/>
    <property type="project" value="UniProtKB-KW"/>
</dbReference>
<keyword evidence="1" id="KW-0645">Protease</keyword>
<keyword evidence="2" id="KW-1185">Reference proteome</keyword>
<dbReference type="SUPFAM" id="SSF50494">
    <property type="entry name" value="Trypsin-like serine proteases"/>
    <property type="match status" value="1"/>
</dbReference>
<evidence type="ECO:0000313" key="2">
    <source>
        <dbReference type="Proteomes" id="UP001374893"/>
    </source>
</evidence>
<reference evidence="1 2" key="1">
    <citation type="submission" date="2021-06" db="EMBL/GenBank/DDBJ databases">
        <title>Complete genome of Haloferula helveola possessing various polysaccharide degrading enzymes.</title>
        <authorList>
            <person name="Takami H."/>
            <person name="Huang C."/>
            <person name="Hamasaki K."/>
        </authorList>
    </citation>
    <scope>NUCLEOTIDE SEQUENCE [LARGE SCALE GENOMIC DNA]</scope>
    <source>
        <strain evidence="1 2">CN-1</strain>
    </source>
</reference>
<protein>
    <submittedName>
        <fullName evidence="1">Serine protease protein</fullName>
    </submittedName>
</protein>
<dbReference type="Proteomes" id="UP001374893">
    <property type="component" value="Chromosome"/>
</dbReference>
<dbReference type="InterPro" id="IPR009003">
    <property type="entry name" value="Peptidase_S1_PA"/>
</dbReference>
<dbReference type="EMBL" id="AP024702">
    <property type="protein sequence ID" value="BCX47031.1"/>
    <property type="molecule type" value="Genomic_DNA"/>
</dbReference>
<dbReference type="InterPro" id="IPR043504">
    <property type="entry name" value="Peptidase_S1_PA_chymotrypsin"/>
</dbReference>
<dbReference type="GO" id="GO:0008233">
    <property type="term" value="F:peptidase activity"/>
    <property type="evidence" value="ECO:0007669"/>
    <property type="project" value="UniProtKB-KW"/>
</dbReference>
<name>A0ABM7RDW9_9BACT</name>
<keyword evidence="1" id="KW-0378">Hydrolase</keyword>
<organism evidence="1 2">
    <name type="scientific">Haloferula helveola</name>
    <dbReference type="NCBI Taxonomy" id="490095"/>
    <lineage>
        <taxon>Bacteria</taxon>
        <taxon>Pseudomonadati</taxon>
        <taxon>Verrucomicrobiota</taxon>
        <taxon>Verrucomicrobiia</taxon>
        <taxon>Verrucomicrobiales</taxon>
        <taxon>Verrucomicrobiaceae</taxon>
        <taxon>Haloferula</taxon>
    </lineage>
</organism>